<accession>A0ABN3NRL0</accession>
<dbReference type="EMBL" id="BAAARY010000031">
    <property type="protein sequence ID" value="GAA2532201.1"/>
    <property type="molecule type" value="Genomic_DNA"/>
</dbReference>
<name>A0ABN3NRL0_9ACTN</name>
<proteinExistence type="predicted"/>
<comment type="caution">
    <text evidence="2">The sequence shown here is derived from an EMBL/GenBank/DDBJ whole genome shotgun (WGS) entry which is preliminary data.</text>
</comment>
<evidence type="ECO:0000313" key="2">
    <source>
        <dbReference type="EMBL" id="GAA2532201.1"/>
    </source>
</evidence>
<organism evidence="2 3">
    <name type="scientific">Pilimelia columellifera subsp. columellifera</name>
    <dbReference type="NCBI Taxonomy" id="706583"/>
    <lineage>
        <taxon>Bacteria</taxon>
        <taxon>Bacillati</taxon>
        <taxon>Actinomycetota</taxon>
        <taxon>Actinomycetes</taxon>
        <taxon>Micromonosporales</taxon>
        <taxon>Micromonosporaceae</taxon>
        <taxon>Pilimelia</taxon>
    </lineage>
</organism>
<protein>
    <submittedName>
        <fullName evidence="2">Uncharacterized protein</fullName>
    </submittedName>
</protein>
<gene>
    <name evidence="2" type="ORF">GCM10010201_34590</name>
</gene>
<reference evidence="2 3" key="1">
    <citation type="journal article" date="2019" name="Int. J. Syst. Evol. Microbiol.">
        <title>The Global Catalogue of Microorganisms (GCM) 10K type strain sequencing project: providing services to taxonomists for standard genome sequencing and annotation.</title>
        <authorList>
            <consortium name="The Broad Institute Genomics Platform"/>
            <consortium name="The Broad Institute Genome Sequencing Center for Infectious Disease"/>
            <person name="Wu L."/>
            <person name="Ma J."/>
        </authorList>
    </citation>
    <scope>NUCLEOTIDE SEQUENCE [LARGE SCALE GENOMIC DNA]</scope>
    <source>
        <strain evidence="2 3">JCM 3367</strain>
    </source>
</reference>
<sequence>MFAGWRWARLALTAALGILGTLSLTADPILWLVHGNSTTKLVQESGTIDLLSGGSRLVHVAAVLSGCVLMFVPSANAYFQTRPPI</sequence>
<feature type="transmembrane region" description="Helical" evidence="1">
    <location>
        <begin position="57"/>
        <end position="79"/>
    </location>
</feature>
<keyword evidence="1" id="KW-0472">Membrane</keyword>
<keyword evidence="3" id="KW-1185">Reference proteome</keyword>
<keyword evidence="1" id="KW-0812">Transmembrane</keyword>
<evidence type="ECO:0000256" key="1">
    <source>
        <dbReference type="SAM" id="Phobius"/>
    </source>
</evidence>
<keyword evidence="1" id="KW-1133">Transmembrane helix</keyword>
<evidence type="ECO:0000313" key="3">
    <source>
        <dbReference type="Proteomes" id="UP001499978"/>
    </source>
</evidence>
<dbReference type="Proteomes" id="UP001499978">
    <property type="component" value="Unassembled WGS sequence"/>
</dbReference>